<keyword evidence="3" id="KW-1185">Reference proteome</keyword>
<protein>
    <submittedName>
        <fullName evidence="2">Uncharacterized protein</fullName>
    </submittedName>
</protein>
<name>A0AAV7RWI5_PLEWA</name>
<evidence type="ECO:0000313" key="2">
    <source>
        <dbReference type="EMBL" id="KAJ1155981.1"/>
    </source>
</evidence>
<accession>A0AAV7RWI5</accession>
<feature type="compositionally biased region" description="Basic and acidic residues" evidence="1">
    <location>
        <begin position="10"/>
        <end position="28"/>
    </location>
</feature>
<comment type="caution">
    <text evidence="2">The sequence shown here is derived from an EMBL/GenBank/DDBJ whole genome shotgun (WGS) entry which is preliminary data.</text>
</comment>
<evidence type="ECO:0000256" key="1">
    <source>
        <dbReference type="SAM" id="MobiDB-lite"/>
    </source>
</evidence>
<sequence>MGTWGSCRMAGKERPEARAAPRRQDHPRVAAPRLAHLLDPDAGRAEPGASLCWLCLCYPGSVAWPPPLYACGGTRQPESSVGTAVDLPGRGGPQYEERPSAVTPGEWKKRKRKEKHNQDSSPQRESRRHVRLRAGTADGALAVCHVPRQWKKTSHSLLQF</sequence>
<organism evidence="2 3">
    <name type="scientific">Pleurodeles waltl</name>
    <name type="common">Iberian ribbed newt</name>
    <dbReference type="NCBI Taxonomy" id="8319"/>
    <lineage>
        <taxon>Eukaryota</taxon>
        <taxon>Metazoa</taxon>
        <taxon>Chordata</taxon>
        <taxon>Craniata</taxon>
        <taxon>Vertebrata</taxon>
        <taxon>Euteleostomi</taxon>
        <taxon>Amphibia</taxon>
        <taxon>Batrachia</taxon>
        <taxon>Caudata</taxon>
        <taxon>Salamandroidea</taxon>
        <taxon>Salamandridae</taxon>
        <taxon>Pleurodelinae</taxon>
        <taxon>Pleurodeles</taxon>
    </lineage>
</organism>
<reference evidence="2" key="1">
    <citation type="journal article" date="2022" name="bioRxiv">
        <title>Sequencing and chromosome-scale assembly of the giantPleurodeles waltlgenome.</title>
        <authorList>
            <person name="Brown T."/>
            <person name="Elewa A."/>
            <person name="Iarovenko S."/>
            <person name="Subramanian E."/>
            <person name="Araus A.J."/>
            <person name="Petzold A."/>
            <person name="Susuki M."/>
            <person name="Suzuki K.-i.T."/>
            <person name="Hayashi T."/>
            <person name="Toyoda A."/>
            <person name="Oliveira C."/>
            <person name="Osipova E."/>
            <person name="Leigh N.D."/>
            <person name="Simon A."/>
            <person name="Yun M.H."/>
        </authorList>
    </citation>
    <scope>NUCLEOTIDE SEQUENCE</scope>
    <source>
        <strain evidence="2">20211129_DDA</strain>
        <tissue evidence="2">Liver</tissue>
    </source>
</reference>
<evidence type="ECO:0000313" key="3">
    <source>
        <dbReference type="Proteomes" id="UP001066276"/>
    </source>
</evidence>
<gene>
    <name evidence="2" type="ORF">NDU88_008706</name>
</gene>
<proteinExistence type="predicted"/>
<feature type="compositionally biased region" description="Basic and acidic residues" evidence="1">
    <location>
        <begin position="116"/>
        <end position="125"/>
    </location>
</feature>
<dbReference type="AlphaFoldDB" id="A0AAV7RWI5"/>
<dbReference type="Proteomes" id="UP001066276">
    <property type="component" value="Chromosome 5"/>
</dbReference>
<feature type="region of interest" description="Disordered" evidence="1">
    <location>
        <begin position="1"/>
        <end position="30"/>
    </location>
</feature>
<feature type="region of interest" description="Disordered" evidence="1">
    <location>
        <begin position="71"/>
        <end position="134"/>
    </location>
</feature>
<dbReference type="EMBL" id="JANPWB010000009">
    <property type="protein sequence ID" value="KAJ1155981.1"/>
    <property type="molecule type" value="Genomic_DNA"/>
</dbReference>